<evidence type="ECO:0000256" key="2">
    <source>
        <dbReference type="ARBA" id="ARBA00023015"/>
    </source>
</evidence>
<dbReference type="PANTHER" id="PTHR43133">
    <property type="entry name" value="RNA POLYMERASE ECF-TYPE SIGMA FACTO"/>
    <property type="match status" value="1"/>
</dbReference>
<gene>
    <name evidence="8" type="ORF">P0Y53_13585</name>
</gene>
<feature type="domain" description="RNA polymerase sigma factor 70 region 4 type 2" evidence="7">
    <location>
        <begin position="126"/>
        <end position="178"/>
    </location>
</feature>
<name>A0AAJ5WN89_9BACT</name>
<evidence type="ECO:0000259" key="6">
    <source>
        <dbReference type="Pfam" id="PF04542"/>
    </source>
</evidence>
<dbReference type="NCBIfam" id="TIGR02937">
    <property type="entry name" value="sigma70-ECF"/>
    <property type="match status" value="1"/>
</dbReference>
<dbReference type="InterPro" id="IPR007627">
    <property type="entry name" value="RNA_pol_sigma70_r2"/>
</dbReference>
<dbReference type="GO" id="GO:0003677">
    <property type="term" value="F:DNA binding"/>
    <property type="evidence" value="ECO:0007669"/>
    <property type="project" value="UniProtKB-KW"/>
</dbReference>
<sequence>MATTHTYREPDLLLRIAAGEETAMKTFFGLYFSRLYYFAYKLIADESEAEDIAQEALLQFWNRKTQFRYQQLSEAEAFLFTVARNRCYNYSRDRNSQAQKLAGLGATQEITEHSLELAIIREDIFNRIYEEIQQLPSAQVQILTMIFIENLETAEIAERLHITPNNVRNQKARALEKLKTVLIRKRLLIQFFLFFH</sequence>
<dbReference type="InterPro" id="IPR013325">
    <property type="entry name" value="RNA_pol_sigma_r2"/>
</dbReference>
<evidence type="ECO:0000256" key="4">
    <source>
        <dbReference type="ARBA" id="ARBA00023125"/>
    </source>
</evidence>
<feature type="domain" description="RNA polymerase sigma-70 region 2" evidence="6">
    <location>
        <begin position="31"/>
        <end position="95"/>
    </location>
</feature>
<evidence type="ECO:0000313" key="8">
    <source>
        <dbReference type="EMBL" id="WEK33518.1"/>
    </source>
</evidence>
<dbReference type="AlphaFoldDB" id="A0AAJ5WN89"/>
<dbReference type="Pfam" id="PF04542">
    <property type="entry name" value="Sigma70_r2"/>
    <property type="match status" value="1"/>
</dbReference>
<dbReference type="PANTHER" id="PTHR43133:SF8">
    <property type="entry name" value="RNA POLYMERASE SIGMA FACTOR HI_1459-RELATED"/>
    <property type="match status" value="1"/>
</dbReference>
<evidence type="ECO:0000256" key="3">
    <source>
        <dbReference type="ARBA" id="ARBA00023082"/>
    </source>
</evidence>
<dbReference type="GO" id="GO:0006352">
    <property type="term" value="P:DNA-templated transcription initiation"/>
    <property type="evidence" value="ECO:0007669"/>
    <property type="project" value="InterPro"/>
</dbReference>
<dbReference type="InterPro" id="IPR039425">
    <property type="entry name" value="RNA_pol_sigma-70-like"/>
</dbReference>
<dbReference type="EMBL" id="CP119311">
    <property type="protein sequence ID" value="WEK33518.1"/>
    <property type="molecule type" value="Genomic_DNA"/>
</dbReference>
<evidence type="ECO:0000313" key="9">
    <source>
        <dbReference type="Proteomes" id="UP001220610"/>
    </source>
</evidence>
<dbReference type="GO" id="GO:0016987">
    <property type="term" value="F:sigma factor activity"/>
    <property type="evidence" value="ECO:0007669"/>
    <property type="project" value="UniProtKB-KW"/>
</dbReference>
<dbReference type="InterPro" id="IPR013249">
    <property type="entry name" value="RNA_pol_sigma70_r4_t2"/>
</dbReference>
<evidence type="ECO:0000256" key="5">
    <source>
        <dbReference type="ARBA" id="ARBA00023163"/>
    </source>
</evidence>
<protein>
    <submittedName>
        <fullName evidence="8">Sigma-70 family RNA polymerase sigma factor</fullName>
    </submittedName>
</protein>
<evidence type="ECO:0000256" key="1">
    <source>
        <dbReference type="ARBA" id="ARBA00010641"/>
    </source>
</evidence>
<accession>A0AAJ5WN89</accession>
<proteinExistence type="inferred from homology"/>
<organism evidence="8 9">
    <name type="scientific">Candidatus Pseudobacter hemicellulosilyticus</name>
    <dbReference type="NCBI Taxonomy" id="3121375"/>
    <lineage>
        <taxon>Bacteria</taxon>
        <taxon>Pseudomonadati</taxon>
        <taxon>Bacteroidota</taxon>
        <taxon>Chitinophagia</taxon>
        <taxon>Chitinophagales</taxon>
        <taxon>Chitinophagaceae</taxon>
        <taxon>Pseudobacter</taxon>
    </lineage>
</organism>
<keyword evidence="4" id="KW-0238">DNA-binding</keyword>
<dbReference type="SUPFAM" id="SSF88946">
    <property type="entry name" value="Sigma2 domain of RNA polymerase sigma factors"/>
    <property type="match status" value="1"/>
</dbReference>
<keyword evidence="3" id="KW-0731">Sigma factor</keyword>
<dbReference type="InterPro" id="IPR036388">
    <property type="entry name" value="WH-like_DNA-bd_sf"/>
</dbReference>
<dbReference type="Proteomes" id="UP001220610">
    <property type="component" value="Chromosome"/>
</dbReference>
<comment type="similarity">
    <text evidence="1">Belongs to the sigma-70 factor family. ECF subfamily.</text>
</comment>
<dbReference type="CDD" id="cd06171">
    <property type="entry name" value="Sigma70_r4"/>
    <property type="match status" value="1"/>
</dbReference>
<evidence type="ECO:0000259" key="7">
    <source>
        <dbReference type="Pfam" id="PF08281"/>
    </source>
</evidence>
<dbReference type="InterPro" id="IPR013324">
    <property type="entry name" value="RNA_pol_sigma_r3/r4-like"/>
</dbReference>
<dbReference type="Gene3D" id="1.10.10.10">
    <property type="entry name" value="Winged helix-like DNA-binding domain superfamily/Winged helix DNA-binding domain"/>
    <property type="match status" value="1"/>
</dbReference>
<keyword evidence="5" id="KW-0804">Transcription</keyword>
<dbReference type="InterPro" id="IPR014284">
    <property type="entry name" value="RNA_pol_sigma-70_dom"/>
</dbReference>
<keyword evidence="2" id="KW-0805">Transcription regulation</keyword>
<dbReference type="Pfam" id="PF08281">
    <property type="entry name" value="Sigma70_r4_2"/>
    <property type="match status" value="1"/>
</dbReference>
<reference evidence="8" key="1">
    <citation type="submission" date="2023-03" db="EMBL/GenBank/DDBJ databases">
        <title>Andean soil-derived lignocellulolytic bacterial consortium as a source of novel taxa and putative plastic-active enzymes.</title>
        <authorList>
            <person name="Diaz-Garcia L."/>
            <person name="Chuvochina M."/>
            <person name="Feuerriegel G."/>
            <person name="Bunk B."/>
            <person name="Sproer C."/>
            <person name="Streit W.R."/>
            <person name="Rodriguez L.M."/>
            <person name="Overmann J."/>
            <person name="Jimenez D.J."/>
        </authorList>
    </citation>
    <scope>NUCLEOTIDE SEQUENCE</scope>
    <source>
        <strain evidence="8">MAG 7</strain>
    </source>
</reference>
<dbReference type="SUPFAM" id="SSF88659">
    <property type="entry name" value="Sigma3 and sigma4 domains of RNA polymerase sigma factors"/>
    <property type="match status" value="1"/>
</dbReference>
<dbReference type="Gene3D" id="1.10.1740.10">
    <property type="match status" value="1"/>
</dbReference>